<evidence type="ECO:0000313" key="2">
    <source>
        <dbReference type="Proteomes" id="UP000509346"/>
    </source>
</evidence>
<gene>
    <name evidence="1" type="ORF">HZS54_16070</name>
</gene>
<dbReference type="OrthoDB" id="333628at2157"/>
<sequence>MPQIEVSEDLYRQIETESADGDIDKALWKMVGAYRRANNPEADTT</sequence>
<protein>
    <submittedName>
        <fullName evidence="1">Uncharacterized protein</fullName>
    </submittedName>
</protein>
<dbReference type="EMBL" id="CP058909">
    <property type="protein sequence ID" value="QLH83046.1"/>
    <property type="molecule type" value="Genomic_DNA"/>
</dbReference>
<proteinExistence type="predicted"/>
<organism evidence="1 2">
    <name type="scientific">Halosimplex pelagicum</name>
    <dbReference type="NCBI Taxonomy" id="869886"/>
    <lineage>
        <taxon>Archaea</taxon>
        <taxon>Methanobacteriati</taxon>
        <taxon>Methanobacteriota</taxon>
        <taxon>Stenosarchaea group</taxon>
        <taxon>Halobacteria</taxon>
        <taxon>Halobacteriales</taxon>
        <taxon>Haloarculaceae</taxon>
        <taxon>Halosimplex</taxon>
    </lineage>
</organism>
<dbReference type="AlphaFoldDB" id="A0A7D5P7Z7"/>
<dbReference type="GeneID" id="56084137"/>
<dbReference type="KEGG" id="hpel:HZS54_16070"/>
<name>A0A7D5P7Z7_9EURY</name>
<dbReference type="Proteomes" id="UP000509346">
    <property type="component" value="Chromosome"/>
</dbReference>
<reference evidence="1 2" key="1">
    <citation type="submission" date="2020-07" db="EMBL/GenBank/DDBJ databases">
        <title>Halosimplex litoreum sp. nov. and Halosimplex rubrum sp. nov., isolated from different salt environments.</title>
        <authorList>
            <person name="Cui H."/>
        </authorList>
    </citation>
    <scope>NUCLEOTIDE SEQUENCE [LARGE SCALE GENOMIC DNA]</scope>
    <source>
        <strain evidence="1 2">R2</strain>
    </source>
</reference>
<dbReference type="RefSeq" id="WP_179918103.1">
    <property type="nucleotide sequence ID" value="NZ_CP058909.1"/>
</dbReference>
<keyword evidence="2" id="KW-1185">Reference proteome</keyword>
<accession>A0A7D5P7Z7</accession>
<evidence type="ECO:0000313" key="1">
    <source>
        <dbReference type="EMBL" id="QLH83046.1"/>
    </source>
</evidence>